<dbReference type="Proteomes" id="UP001420932">
    <property type="component" value="Unassembled WGS sequence"/>
</dbReference>
<sequence length="86" mass="10167">MYADEIEMEMAMMESILRNQMQTLRNQESMFRTSSKLRTYIGSRDVWQEELKEGELKSQYHLPNRECPMWSPFRKYTGGGSGLHAL</sequence>
<comment type="caution">
    <text evidence="1">The sequence shown here is derived from an EMBL/GenBank/DDBJ whole genome shotgun (WGS) entry which is preliminary data.</text>
</comment>
<evidence type="ECO:0000313" key="1">
    <source>
        <dbReference type="EMBL" id="KAK9114425.1"/>
    </source>
</evidence>
<evidence type="ECO:0000313" key="2">
    <source>
        <dbReference type="Proteomes" id="UP001420932"/>
    </source>
</evidence>
<protein>
    <submittedName>
        <fullName evidence="1">Uncharacterized protein</fullName>
    </submittedName>
</protein>
<keyword evidence="2" id="KW-1185">Reference proteome</keyword>
<accession>A0AAP0IFM9</accession>
<dbReference type="EMBL" id="JBBNAF010000009">
    <property type="protein sequence ID" value="KAK9114425.1"/>
    <property type="molecule type" value="Genomic_DNA"/>
</dbReference>
<reference evidence="1 2" key="1">
    <citation type="submission" date="2024-01" db="EMBL/GenBank/DDBJ databases">
        <title>Genome assemblies of Stephania.</title>
        <authorList>
            <person name="Yang L."/>
        </authorList>
    </citation>
    <scope>NUCLEOTIDE SEQUENCE [LARGE SCALE GENOMIC DNA]</scope>
    <source>
        <strain evidence="1">YNDBR</strain>
        <tissue evidence="1">Leaf</tissue>
    </source>
</reference>
<proteinExistence type="predicted"/>
<gene>
    <name evidence="1" type="ORF">Syun_021222</name>
</gene>
<name>A0AAP0IFM9_9MAGN</name>
<dbReference type="AlphaFoldDB" id="A0AAP0IFM9"/>
<organism evidence="1 2">
    <name type="scientific">Stephania yunnanensis</name>
    <dbReference type="NCBI Taxonomy" id="152371"/>
    <lineage>
        <taxon>Eukaryota</taxon>
        <taxon>Viridiplantae</taxon>
        <taxon>Streptophyta</taxon>
        <taxon>Embryophyta</taxon>
        <taxon>Tracheophyta</taxon>
        <taxon>Spermatophyta</taxon>
        <taxon>Magnoliopsida</taxon>
        <taxon>Ranunculales</taxon>
        <taxon>Menispermaceae</taxon>
        <taxon>Menispermoideae</taxon>
        <taxon>Cissampelideae</taxon>
        <taxon>Stephania</taxon>
    </lineage>
</organism>